<proteinExistence type="predicted"/>
<dbReference type="AlphaFoldDB" id="A0A8X7VGU4"/>
<accession>A0A8X7VGU4</accession>
<keyword evidence="2" id="KW-1185">Reference proteome</keyword>
<dbReference type="EMBL" id="JAAMPC010000005">
    <property type="protein sequence ID" value="KAG2310725.1"/>
    <property type="molecule type" value="Genomic_DNA"/>
</dbReference>
<protein>
    <submittedName>
        <fullName evidence="1">Uncharacterized protein</fullName>
    </submittedName>
</protein>
<dbReference type="Proteomes" id="UP000886595">
    <property type="component" value="Unassembled WGS sequence"/>
</dbReference>
<gene>
    <name evidence="1" type="ORF">Bca52824_022282</name>
</gene>
<organism evidence="1 2">
    <name type="scientific">Brassica carinata</name>
    <name type="common">Ethiopian mustard</name>
    <name type="synonym">Abyssinian cabbage</name>
    <dbReference type="NCBI Taxonomy" id="52824"/>
    <lineage>
        <taxon>Eukaryota</taxon>
        <taxon>Viridiplantae</taxon>
        <taxon>Streptophyta</taxon>
        <taxon>Embryophyta</taxon>
        <taxon>Tracheophyta</taxon>
        <taxon>Spermatophyta</taxon>
        <taxon>Magnoliopsida</taxon>
        <taxon>eudicotyledons</taxon>
        <taxon>Gunneridae</taxon>
        <taxon>Pentapetalae</taxon>
        <taxon>rosids</taxon>
        <taxon>malvids</taxon>
        <taxon>Brassicales</taxon>
        <taxon>Brassicaceae</taxon>
        <taxon>Brassiceae</taxon>
        <taxon>Brassica</taxon>
    </lineage>
</organism>
<evidence type="ECO:0000313" key="1">
    <source>
        <dbReference type="EMBL" id="KAG2310725.1"/>
    </source>
</evidence>
<reference evidence="1 2" key="1">
    <citation type="submission" date="2020-02" db="EMBL/GenBank/DDBJ databases">
        <authorList>
            <person name="Ma Q."/>
            <person name="Huang Y."/>
            <person name="Song X."/>
            <person name="Pei D."/>
        </authorList>
    </citation>
    <scope>NUCLEOTIDE SEQUENCE [LARGE SCALE GENOMIC DNA]</scope>
    <source>
        <strain evidence="1">Sxm20200214</strain>
        <tissue evidence="1">Leaf</tissue>
    </source>
</reference>
<dbReference type="OrthoDB" id="1104113at2759"/>
<name>A0A8X7VGU4_BRACI</name>
<comment type="caution">
    <text evidence="1">The sequence shown here is derived from an EMBL/GenBank/DDBJ whole genome shotgun (WGS) entry which is preliminary data.</text>
</comment>
<evidence type="ECO:0000313" key="2">
    <source>
        <dbReference type="Proteomes" id="UP000886595"/>
    </source>
</evidence>
<sequence>MVAGKELNEFQSMWSIKKHDLDMKERLSKMRLVESLIAKQEPLAEYEEALKKKLITELLSN</sequence>